<dbReference type="InterPro" id="IPR001347">
    <property type="entry name" value="SIS_dom"/>
</dbReference>
<accession>A0A926EG47</accession>
<dbReference type="PROSITE" id="PS51464">
    <property type="entry name" value="SIS"/>
    <property type="match status" value="1"/>
</dbReference>
<sequence length="184" mass="20525">MFDRLKKLTLDELTQVFDRMTEEDVRPLLEAIKAAKRVFLVGAGREGLSTKTFAMRLTHLGKTSYWIWDDTTPGIGSGDLLLCANGRADITIINVVVEKAKAAGATIAMVTAAQSGYLYEYADVVTRVPAEAFLAKGDFVKSKQLMGNLFEQSLFLLYDMLAMQLQHEMGVTPEEMESRHRNVE</sequence>
<dbReference type="Gene3D" id="3.40.50.10490">
    <property type="entry name" value="Glucose-6-phosphate isomerase like protein, domain 1"/>
    <property type="match status" value="1"/>
</dbReference>
<comment type="caution">
    <text evidence="3">The sequence shown here is derived from an EMBL/GenBank/DDBJ whole genome shotgun (WGS) entry which is preliminary data.</text>
</comment>
<dbReference type="SUPFAM" id="SSF53697">
    <property type="entry name" value="SIS domain"/>
    <property type="match status" value="1"/>
</dbReference>
<name>A0A926EG47_9FIRM</name>
<reference evidence="3" key="1">
    <citation type="submission" date="2020-08" db="EMBL/GenBank/DDBJ databases">
        <title>Genome public.</title>
        <authorList>
            <person name="Liu C."/>
            <person name="Sun Q."/>
        </authorList>
    </citation>
    <scope>NUCLEOTIDE SEQUENCE</scope>
    <source>
        <strain evidence="3">NSJ-54</strain>
    </source>
</reference>
<dbReference type="RefSeq" id="WP_262398293.1">
    <property type="nucleotide sequence ID" value="NZ_JACRTC010000008.1"/>
</dbReference>
<evidence type="ECO:0000313" key="3">
    <source>
        <dbReference type="EMBL" id="MBC8571211.1"/>
    </source>
</evidence>
<evidence type="ECO:0000313" key="4">
    <source>
        <dbReference type="Proteomes" id="UP000660861"/>
    </source>
</evidence>
<comment type="similarity">
    <text evidence="1">Belongs to the SIS family. PHI subfamily.</text>
</comment>
<dbReference type="GO" id="GO:0016853">
    <property type="term" value="F:isomerase activity"/>
    <property type="evidence" value="ECO:0007669"/>
    <property type="project" value="InterPro"/>
</dbReference>
<dbReference type="InterPro" id="IPR046348">
    <property type="entry name" value="SIS_dom_sf"/>
</dbReference>
<gene>
    <name evidence="3" type="ORF">H8709_10280</name>
</gene>
<dbReference type="GO" id="GO:0097367">
    <property type="term" value="F:carbohydrate derivative binding"/>
    <property type="evidence" value="ECO:0007669"/>
    <property type="project" value="InterPro"/>
</dbReference>
<keyword evidence="4" id="KW-1185">Reference proteome</keyword>
<dbReference type="InterPro" id="IPR017552">
    <property type="entry name" value="PHI/rmpB"/>
</dbReference>
<protein>
    <submittedName>
        <fullName evidence="3">SIS domain-containing protein</fullName>
    </submittedName>
</protein>
<organism evidence="3 4">
    <name type="scientific">Zongyangia hominis</name>
    <dbReference type="NCBI Taxonomy" id="2763677"/>
    <lineage>
        <taxon>Bacteria</taxon>
        <taxon>Bacillati</taxon>
        <taxon>Bacillota</taxon>
        <taxon>Clostridia</taxon>
        <taxon>Eubacteriales</taxon>
        <taxon>Oscillospiraceae</taxon>
        <taxon>Zongyangia</taxon>
    </lineage>
</organism>
<dbReference type="EMBL" id="JACRTC010000008">
    <property type="protein sequence ID" value="MBC8571211.1"/>
    <property type="molecule type" value="Genomic_DNA"/>
</dbReference>
<evidence type="ECO:0000256" key="1">
    <source>
        <dbReference type="ARBA" id="ARBA00009235"/>
    </source>
</evidence>
<dbReference type="PANTHER" id="PTHR43443:SF1">
    <property type="entry name" value="3-HEXULOSE-6-PHOSPHATE ISOMERASE"/>
    <property type="match status" value="1"/>
</dbReference>
<dbReference type="Proteomes" id="UP000660861">
    <property type="component" value="Unassembled WGS sequence"/>
</dbReference>
<proteinExistence type="inferred from homology"/>
<evidence type="ECO:0000259" key="2">
    <source>
        <dbReference type="PROSITE" id="PS51464"/>
    </source>
</evidence>
<dbReference type="PANTHER" id="PTHR43443">
    <property type="entry name" value="3-HEXULOSE-6-PHOSPHATE ISOMERASE"/>
    <property type="match status" value="1"/>
</dbReference>
<dbReference type="AlphaFoldDB" id="A0A926EG47"/>
<dbReference type="CDD" id="cd05005">
    <property type="entry name" value="SIS_PHI"/>
    <property type="match status" value="1"/>
</dbReference>
<dbReference type="GO" id="GO:1901135">
    <property type="term" value="P:carbohydrate derivative metabolic process"/>
    <property type="evidence" value="ECO:0007669"/>
    <property type="project" value="InterPro"/>
</dbReference>
<feature type="domain" description="SIS" evidence="2">
    <location>
        <begin position="28"/>
        <end position="171"/>
    </location>
</feature>